<feature type="domain" description="Malectin" evidence="17">
    <location>
        <begin position="435"/>
        <end position="622"/>
    </location>
</feature>
<keyword evidence="8" id="KW-0547">Nucleotide-binding</keyword>
<evidence type="ECO:0000256" key="13">
    <source>
        <dbReference type="ARBA" id="ARBA00048679"/>
    </source>
</evidence>
<dbReference type="Gene3D" id="3.80.10.10">
    <property type="entry name" value="Ribonuclease Inhibitor"/>
    <property type="match status" value="3"/>
</dbReference>
<dbReference type="InterPro" id="IPR001245">
    <property type="entry name" value="Ser-Thr/Tyr_kinase_cat_dom"/>
</dbReference>
<dbReference type="InterPro" id="IPR051824">
    <property type="entry name" value="LRR_Rcpt-Like_S/T_Kinase"/>
</dbReference>
<comment type="catalytic activity">
    <reaction evidence="12">
        <text>L-threonyl-[protein] + ATP = O-phospho-L-threonyl-[protein] + ADP + H(+)</text>
        <dbReference type="Rhea" id="RHEA:46608"/>
        <dbReference type="Rhea" id="RHEA-COMP:11060"/>
        <dbReference type="Rhea" id="RHEA-COMP:11605"/>
        <dbReference type="ChEBI" id="CHEBI:15378"/>
        <dbReference type="ChEBI" id="CHEBI:30013"/>
        <dbReference type="ChEBI" id="CHEBI:30616"/>
        <dbReference type="ChEBI" id="CHEBI:61977"/>
        <dbReference type="ChEBI" id="CHEBI:456216"/>
        <dbReference type="EC" id="2.7.11.1"/>
    </reaction>
</comment>
<proteinExistence type="predicted"/>
<name>A0AAU9RAZ3_THLAR</name>
<keyword evidence="6" id="KW-0732">Signal</keyword>
<dbReference type="InterPro" id="IPR011009">
    <property type="entry name" value="Kinase-like_dom_sf"/>
</dbReference>
<keyword evidence="4" id="KW-0597">Phosphoprotein</keyword>
<evidence type="ECO:0000256" key="5">
    <source>
        <dbReference type="ARBA" id="ARBA00022679"/>
    </source>
</evidence>
<evidence type="ECO:0000313" key="20">
    <source>
        <dbReference type="Proteomes" id="UP000836841"/>
    </source>
</evidence>
<keyword evidence="7" id="KW-0677">Repeat</keyword>
<dbReference type="GO" id="GO:0016020">
    <property type="term" value="C:membrane"/>
    <property type="evidence" value="ECO:0007669"/>
    <property type="project" value="UniProtKB-SubCell"/>
</dbReference>
<dbReference type="InterPro" id="IPR001611">
    <property type="entry name" value="Leu-rich_rpt"/>
</dbReference>
<evidence type="ECO:0000256" key="8">
    <source>
        <dbReference type="ARBA" id="ARBA00022741"/>
    </source>
</evidence>
<dbReference type="AlphaFoldDB" id="A0AAU9RAZ3"/>
<dbReference type="Pfam" id="PF11721">
    <property type="entry name" value="Malectin"/>
    <property type="match status" value="1"/>
</dbReference>
<keyword evidence="11" id="KW-0325">Glycoprotein</keyword>
<keyword evidence="5" id="KW-0808">Transferase</keyword>
<accession>A0AAU9RAZ3</accession>
<evidence type="ECO:0000259" key="18">
    <source>
        <dbReference type="Pfam" id="PF23598"/>
    </source>
</evidence>
<evidence type="ECO:0000256" key="4">
    <source>
        <dbReference type="ARBA" id="ARBA00022553"/>
    </source>
</evidence>
<evidence type="ECO:0000256" key="15">
    <source>
        <dbReference type="SAM" id="Phobius"/>
    </source>
</evidence>
<evidence type="ECO:0000313" key="19">
    <source>
        <dbReference type="EMBL" id="CAH2034378.1"/>
    </source>
</evidence>
<dbReference type="GO" id="GO:0004674">
    <property type="term" value="F:protein serine/threonine kinase activity"/>
    <property type="evidence" value="ECO:0007669"/>
    <property type="project" value="UniProtKB-KW"/>
</dbReference>
<feature type="compositionally biased region" description="Basic and acidic residues" evidence="14">
    <location>
        <begin position="926"/>
        <end position="938"/>
    </location>
</feature>
<evidence type="ECO:0000256" key="7">
    <source>
        <dbReference type="ARBA" id="ARBA00022737"/>
    </source>
</evidence>
<dbReference type="PANTHER" id="PTHR48006">
    <property type="entry name" value="LEUCINE-RICH REPEAT-CONTAINING PROTEIN DDB_G0281931-RELATED"/>
    <property type="match status" value="1"/>
</dbReference>
<sequence length="938" mass="104091">MFAEKKKKKDVNIFAFSVFAIICFKFYSINAIKLPQDEGQEYYNLGFCSLMYYAVCFCACSLVDALQQIATTLGSKYWKFNAEECKVEKVGLTETPPPTAKQEIECECSPTNDTDCHVVKIAFKDHNLPGTLPPEILKLPGLREIDLAYNYISGSIPPEWTSSNLSFMSLLVNRLSGEIPKALGNLTSLTYLDLESNAFSGAIPQELGNLVNLKTLLLSSNNLTGNLPASFSTLRNMTDLRINDLRLSGMIPSYIRNWKELKRLEMMASGLTGPIPSVISVLNNLVNLRISDIGGPVQPFPLVRNSKGFTKLILKNCKLSGKIPSYLSNLKDLETLDLSFNKLVGGIPSFAQAENLRFIILAGNKLEGDAPDELLRDGITVDLSYNNLKWQSPESRSCRPNMNLNLNLFQSTSTKKSSKFLPCIQDFKCPRYFSCLHVNCGGSDLTLKETKRKILYEGDGEAEGGAAKYFLKPNAYWGFSSTGDFMDDNNFQNTRYTVFVPLSNMSDLYKTARIAPVSLTYFHACLENGKFTVNLDFAEMRFTNDESYSRLGRRLFDIYIQEKLVLKDFNIMDEAKGAQKPITKTFTVNVTNHFLAIRLGWAGKGTTRIPARGVYGPMISAISIVSDSKPCTPPGSGLSLGAYIAIGIGVPFLIIFILGVLWFCGCLSICWQRRKGDQYFLFHSGVLSDGRVIAVKQLSSKSRQGNREFLNEIGAISCLQHPNLVKLHGFCVERAQLLLVYEYMENNSLSQALFINKEKHVNICRGYMAPEYALWGYLSFKADVYSFGVLVLEIVAGVNNSSFMAAGDSVCLLEWATECEETGHLLQVVDERLRPEVNQKEAEAVIKVALVCTSASATDRPIMSEVVAMLEGLYPVPESIPGSSKKSGDIRFKAFKDLKKGVENSKTQCSANSYPSSSSSTPAAGHQERKQGRDSQFV</sequence>
<dbReference type="Pfam" id="PF07714">
    <property type="entry name" value="PK_Tyr_Ser-Thr"/>
    <property type="match status" value="1"/>
</dbReference>
<evidence type="ECO:0000256" key="3">
    <source>
        <dbReference type="ARBA" id="ARBA00022527"/>
    </source>
</evidence>
<dbReference type="SUPFAM" id="SSF52058">
    <property type="entry name" value="L domain-like"/>
    <property type="match status" value="1"/>
</dbReference>
<feature type="transmembrane region" description="Helical" evidence="15">
    <location>
        <begin position="12"/>
        <end position="30"/>
    </location>
</feature>
<organism evidence="19 20">
    <name type="scientific">Thlaspi arvense</name>
    <name type="common">Field penny-cress</name>
    <dbReference type="NCBI Taxonomy" id="13288"/>
    <lineage>
        <taxon>Eukaryota</taxon>
        <taxon>Viridiplantae</taxon>
        <taxon>Streptophyta</taxon>
        <taxon>Embryophyta</taxon>
        <taxon>Tracheophyta</taxon>
        <taxon>Spermatophyta</taxon>
        <taxon>Magnoliopsida</taxon>
        <taxon>eudicotyledons</taxon>
        <taxon>Gunneridae</taxon>
        <taxon>Pentapetalae</taxon>
        <taxon>rosids</taxon>
        <taxon>malvids</taxon>
        <taxon>Brassicales</taxon>
        <taxon>Brassicaceae</taxon>
        <taxon>Thlaspideae</taxon>
        <taxon>Thlaspi</taxon>
    </lineage>
</organism>
<evidence type="ECO:0000259" key="17">
    <source>
        <dbReference type="Pfam" id="PF11721"/>
    </source>
</evidence>
<gene>
    <name evidence="19" type="ORF">TAV2_LOCUS2471</name>
</gene>
<protein>
    <recommendedName>
        <fullName evidence="2">non-specific serine/threonine protein kinase</fullName>
        <ecNumber evidence="2">2.7.11.1</ecNumber>
    </recommendedName>
</protein>
<dbReference type="Proteomes" id="UP000836841">
    <property type="component" value="Chromosome 1"/>
</dbReference>
<dbReference type="SUPFAM" id="SSF56112">
    <property type="entry name" value="Protein kinase-like (PK-like)"/>
    <property type="match status" value="1"/>
</dbReference>
<evidence type="ECO:0000256" key="2">
    <source>
        <dbReference type="ARBA" id="ARBA00012513"/>
    </source>
</evidence>
<dbReference type="EMBL" id="OU466857">
    <property type="protein sequence ID" value="CAH2034378.1"/>
    <property type="molecule type" value="Genomic_DNA"/>
</dbReference>
<dbReference type="Gene3D" id="3.30.200.20">
    <property type="entry name" value="Phosphorylase Kinase, domain 1"/>
    <property type="match status" value="1"/>
</dbReference>
<dbReference type="PANTHER" id="PTHR48006:SF72">
    <property type="entry name" value="LRR RECEPTOR-LIKE SERINE_THREONINE-PROTEIN KINASE RFK1-RELATED"/>
    <property type="match status" value="1"/>
</dbReference>
<feature type="region of interest" description="Disordered" evidence="14">
    <location>
        <begin position="902"/>
        <end position="938"/>
    </location>
</feature>
<dbReference type="InterPro" id="IPR021720">
    <property type="entry name" value="Malectin_dom"/>
</dbReference>
<evidence type="ECO:0000259" key="16">
    <source>
        <dbReference type="Pfam" id="PF07714"/>
    </source>
</evidence>
<dbReference type="InterPro" id="IPR032675">
    <property type="entry name" value="LRR_dom_sf"/>
</dbReference>
<feature type="compositionally biased region" description="Low complexity" evidence="14">
    <location>
        <begin position="910"/>
        <end position="920"/>
    </location>
</feature>
<dbReference type="FunFam" id="3.80.10.10:FF:000433">
    <property type="entry name" value="Putative LRR receptor-like serine/threonine-protein kinase isoform A"/>
    <property type="match status" value="1"/>
</dbReference>
<feature type="domain" description="Serine-threonine/tyrosine-protein kinase catalytic" evidence="16">
    <location>
        <begin position="691"/>
        <end position="758"/>
    </location>
</feature>
<evidence type="ECO:0000256" key="11">
    <source>
        <dbReference type="ARBA" id="ARBA00023180"/>
    </source>
</evidence>
<dbReference type="FunFam" id="2.60.120.430:FF:000004">
    <property type="entry name" value="Putative leucine-rich repeat receptor-like serine/threonine-protein kinase"/>
    <property type="match status" value="1"/>
</dbReference>
<dbReference type="InterPro" id="IPR055414">
    <property type="entry name" value="LRR_R13L4/SHOC2-like"/>
</dbReference>
<keyword evidence="10" id="KW-0675">Receptor</keyword>
<feature type="transmembrane region" description="Helical" evidence="15">
    <location>
        <begin position="640"/>
        <end position="663"/>
    </location>
</feature>
<dbReference type="EC" id="2.7.11.1" evidence="2"/>
<dbReference type="FunFam" id="3.80.10.10:FF:000452">
    <property type="entry name" value="Probable LRR receptor-like serine/threonine-protein kinase RFK1"/>
    <property type="match status" value="1"/>
</dbReference>
<comment type="subcellular location">
    <subcellularLocation>
        <location evidence="1">Membrane</location>
        <topology evidence="1">Single-pass type I membrane protein</topology>
    </subcellularLocation>
</comment>
<keyword evidence="15" id="KW-0812">Transmembrane</keyword>
<keyword evidence="9" id="KW-0067">ATP-binding</keyword>
<keyword evidence="20" id="KW-1185">Reference proteome</keyword>
<evidence type="ECO:0000256" key="14">
    <source>
        <dbReference type="SAM" id="MobiDB-lite"/>
    </source>
</evidence>
<dbReference type="Pfam" id="PF00560">
    <property type="entry name" value="LRR_1"/>
    <property type="match status" value="3"/>
</dbReference>
<keyword evidence="3" id="KW-0418">Kinase</keyword>
<reference evidence="19 20" key="1">
    <citation type="submission" date="2022-03" db="EMBL/GenBank/DDBJ databases">
        <authorList>
            <person name="Nunn A."/>
            <person name="Chopra R."/>
            <person name="Nunn A."/>
            <person name="Contreras Garrido A."/>
        </authorList>
    </citation>
    <scope>NUCLEOTIDE SEQUENCE [LARGE SCALE GENOMIC DNA]</scope>
</reference>
<evidence type="ECO:0000256" key="6">
    <source>
        <dbReference type="ARBA" id="ARBA00022729"/>
    </source>
</evidence>
<dbReference type="Gene3D" id="2.60.120.430">
    <property type="entry name" value="Galactose-binding lectin"/>
    <property type="match status" value="1"/>
</dbReference>
<keyword evidence="15" id="KW-0472">Membrane</keyword>
<dbReference type="FunFam" id="3.80.10.10:FF:000874">
    <property type="entry name" value="Probable LRR receptor-like serine/threonine-protein kinase RFK1"/>
    <property type="match status" value="1"/>
</dbReference>
<keyword evidence="15" id="KW-1133">Transmembrane helix</keyword>
<evidence type="ECO:0000256" key="9">
    <source>
        <dbReference type="ARBA" id="ARBA00022840"/>
    </source>
</evidence>
<evidence type="ECO:0000256" key="10">
    <source>
        <dbReference type="ARBA" id="ARBA00023170"/>
    </source>
</evidence>
<dbReference type="GO" id="GO:0005524">
    <property type="term" value="F:ATP binding"/>
    <property type="evidence" value="ECO:0007669"/>
    <property type="project" value="UniProtKB-KW"/>
</dbReference>
<keyword evidence="3" id="KW-0723">Serine/threonine-protein kinase</keyword>
<comment type="catalytic activity">
    <reaction evidence="13">
        <text>L-seryl-[protein] + ATP = O-phospho-L-seryl-[protein] + ADP + H(+)</text>
        <dbReference type="Rhea" id="RHEA:17989"/>
        <dbReference type="Rhea" id="RHEA-COMP:9863"/>
        <dbReference type="Rhea" id="RHEA-COMP:11604"/>
        <dbReference type="ChEBI" id="CHEBI:15378"/>
        <dbReference type="ChEBI" id="CHEBI:29999"/>
        <dbReference type="ChEBI" id="CHEBI:30616"/>
        <dbReference type="ChEBI" id="CHEBI:83421"/>
        <dbReference type="ChEBI" id="CHEBI:456216"/>
        <dbReference type="EC" id="2.7.11.1"/>
    </reaction>
</comment>
<feature type="domain" description="Disease resistance R13L4/SHOC-2-like LRR" evidence="18">
    <location>
        <begin position="181"/>
        <end position="290"/>
    </location>
</feature>
<evidence type="ECO:0000256" key="12">
    <source>
        <dbReference type="ARBA" id="ARBA00047899"/>
    </source>
</evidence>
<dbReference type="Pfam" id="PF23598">
    <property type="entry name" value="LRR_14"/>
    <property type="match status" value="1"/>
</dbReference>
<dbReference type="Gene3D" id="1.10.510.10">
    <property type="entry name" value="Transferase(Phosphotransferase) domain 1"/>
    <property type="match status" value="1"/>
</dbReference>
<evidence type="ECO:0000256" key="1">
    <source>
        <dbReference type="ARBA" id="ARBA00004479"/>
    </source>
</evidence>